<evidence type="ECO:0000256" key="2">
    <source>
        <dbReference type="ARBA" id="ARBA00004585"/>
    </source>
</evidence>
<keyword evidence="8" id="KW-0551">Lipid droplet</keyword>
<dbReference type="InterPro" id="IPR025110">
    <property type="entry name" value="AMP-bd_C"/>
</dbReference>
<accession>A0A6A5KQL6</accession>
<keyword evidence="13" id="KW-0445">Lipid transport</keyword>
<evidence type="ECO:0000256" key="5">
    <source>
        <dbReference type="ARBA" id="ARBA00022448"/>
    </source>
</evidence>
<comment type="subcellular location">
    <subcellularLocation>
        <location evidence="3">Cell membrane</location>
        <topology evidence="3">Multi-pass membrane protein</topology>
    </subcellularLocation>
    <subcellularLocation>
        <location evidence="1">Lipid droplet</location>
    </subcellularLocation>
    <subcellularLocation>
        <location evidence="2">Peroxisome membrane</location>
        <topology evidence="2">Multi-pass membrane protein</topology>
    </subcellularLocation>
</comment>
<dbReference type="InterPro" id="IPR000873">
    <property type="entry name" value="AMP-dep_synth/lig_dom"/>
</dbReference>
<keyword evidence="7" id="KW-0436">Ligase</keyword>
<evidence type="ECO:0000256" key="1">
    <source>
        <dbReference type="ARBA" id="ARBA00004502"/>
    </source>
</evidence>
<feature type="transmembrane region" description="Helical" evidence="21">
    <location>
        <begin position="173"/>
        <end position="193"/>
    </location>
</feature>
<keyword evidence="14 21" id="KW-0472">Membrane</keyword>
<dbReference type="EMBL" id="ML975257">
    <property type="protein sequence ID" value="KAF1837909.1"/>
    <property type="molecule type" value="Genomic_DNA"/>
</dbReference>
<evidence type="ECO:0000256" key="9">
    <source>
        <dbReference type="ARBA" id="ARBA00022692"/>
    </source>
</evidence>
<dbReference type="Pfam" id="PF00501">
    <property type="entry name" value="AMP-binding"/>
    <property type="match status" value="1"/>
</dbReference>
<feature type="transmembrane region" description="Helical" evidence="21">
    <location>
        <begin position="20"/>
        <end position="38"/>
    </location>
</feature>
<dbReference type="GO" id="GO:0005324">
    <property type="term" value="F:long-chain fatty acid transmembrane transporter activity"/>
    <property type="evidence" value="ECO:0007669"/>
    <property type="project" value="TreeGrafter"/>
</dbReference>
<evidence type="ECO:0000256" key="6">
    <source>
        <dbReference type="ARBA" id="ARBA00022475"/>
    </source>
</evidence>
<keyword evidence="5" id="KW-0813">Transport</keyword>
<feature type="transmembrane region" description="Helical" evidence="21">
    <location>
        <begin position="262"/>
        <end position="280"/>
    </location>
</feature>
<dbReference type="Pfam" id="PF13193">
    <property type="entry name" value="AMP-binding_C"/>
    <property type="match status" value="1"/>
</dbReference>
<dbReference type="InterPro" id="IPR020846">
    <property type="entry name" value="MFS_dom"/>
</dbReference>
<dbReference type="GO" id="GO:0005811">
    <property type="term" value="C:lipid droplet"/>
    <property type="evidence" value="ECO:0007669"/>
    <property type="project" value="UniProtKB-SubCell"/>
</dbReference>
<feature type="transmembrane region" description="Helical" evidence="21">
    <location>
        <begin position="115"/>
        <end position="133"/>
    </location>
</feature>
<feature type="transmembrane region" description="Helical" evidence="21">
    <location>
        <begin position="300"/>
        <end position="317"/>
    </location>
</feature>
<evidence type="ECO:0000256" key="11">
    <source>
        <dbReference type="ARBA" id="ARBA00022840"/>
    </source>
</evidence>
<feature type="domain" description="Major facilitator superfamily (MFS) profile" evidence="22">
    <location>
        <begin position="16"/>
        <end position="438"/>
    </location>
</feature>
<dbReference type="InterPro" id="IPR020845">
    <property type="entry name" value="AMP-binding_CS"/>
</dbReference>
<dbReference type="InterPro" id="IPR011701">
    <property type="entry name" value="MFS"/>
</dbReference>
<dbReference type="FunFam" id="1.20.1250.20:FF:000223">
    <property type="entry name" value="Major facilitator superfamily domain-containing protein"/>
    <property type="match status" value="1"/>
</dbReference>
<feature type="transmembrane region" description="Helical" evidence="21">
    <location>
        <begin position="81"/>
        <end position="103"/>
    </location>
</feature>
<keyword evidence="10" id="KW-0547">Nucleotide-binding</keyword>
<dbReference type="GO" id="GO:0005778">
    <property type="term" value="C:peroxisomal membrane"/>
    <property type="evidence" value="ECO:0007669"/>
    <property type="project" value="UniProtKB-SubCell"/>
</dbReference>
<dbReference type="Gene3D" id="3.40.50.12780">
    <property type="entry name" value="N-terminal domain of ligase-like"/>
    <property type="match status" value="1"/>
</dbReference>
<dbReference type="PANTHER" id="PTHR43107">
    <property type="entry name" value="LONG-CHAIN FATTY ACID TRANSPORT PROTEIN"/>
    <property type="match status" value="1"/>
</dbReference>
<dbReference type="Gene3D" id="1.20.1250.20">
    <property type="entry name" value="MFS general substrate transporter like domains"/>
    <property type="match status" value="1"/>
</dbReference>
<dbReference type="PROSITE" id="PS50850">
    <property type="entry name" value="MFS"/>
    <property type="match status" value="1"/>
</dbReference>
<evidence type="ECO:0000256" key="13">
    <source>
        <dbReference type="ARBA" id="ARBA00023055"/>
    </source>
</evidence>
<feature type="region of interest" description="Disordered" evidence="20">
    <location>
        <begin position="235"/>
        <end position="254"/>
    </location>
</feature>
<protein>
    <recommendedName>
        <fullName evidence="18">Very long-chain fatty acid transport protein</fullName>
    </recommendedName>
    <alternativeName>
        <fullName evidence="19">Very-long-chain acyl-CoA synthetase</fullName>
    </alternativeName>
</protein>
<sequence>MASQAAPVSATLRKRVLKVLFISLLLDLISFTFILPLFPKLIEFYRNHETGQGNTILSKILAALNAYKNSFAKPINSRYDIVLLGGALGSLFSLCQAVASPFIGTLSDRYGRRTALLWSMAGNILSVALWVAATDFRTFLASRIVGGLSEGNVQLAMAIATDISDDSQRGSTMALVGVCFSIAFTFGPALGAYLSTLQVMDDNPFAMAAGFSLFLIVSETIYLYVSLPETLPSASTAQKDTTNGQAKGSEAAKPRSRTNSHYLLNATHFTFILFFSGMEFSLPFMTYDLFSYQAKDSGRLLGFIGLVASLLQGSVVRRMHPLKVVQMGVVSCTVAFLMLGRVQTQGALYGAAALLAVTSATVVTGLNSLSSFEASADERGNKLGNHRSFGQIGRSLGPLIFCTLYWWAGRETAYATGAAGMVAVCGLVFGGLKVPPGTEDVGKKEKKVSMDANRSARRTSPPRTHHASSGFRTSVSFYTDPMDATVAAASVAAISGLAAYINGKYHVAQDLRALRSKNRAAKYYAELVQNKRQCLWYSFAHHVPKYSSNLCIWSREKTYTWQQVHDSAVQWAHFFLANGVKPGDMVATYLMNSADFMVIWLGLFCIGCAPAHLNYNLKGEGLVHCLRVAGVSIVLVDEEADCAARFEACKGQIEEELGVKPFTVDNVLLEKVYSKSVHVPGDEYREKVVGSDPTCLLYTSGTTGLPKAGKFTVSRFYERGDPKNLSFDQKAGPDGDRWYCCMPLFHGTGGLSVMGALTGGMSVAIGRKFSVSTFWDDIHDSQSTIFVYVGEAARYLLMAPTHARERDHRLRAMYGNGMRPDVWNGFKDRFNVPEVIEFFNSTEGVLAMIVHSKGPFTATCVGQHGAIIRRALHDVYVPVAIDPETQELLRDPQTGFVKRNTYTEGGEVLVGVPNEQAFAGYHNNPSATAKKFERDVFKKGDLYYRSGDALRRDKDGRWFFLDRLGDTFRWKSENVSTAEVAEIFGKYPGVGEAIVYGTLVPRHDGRAGCVALRLADGVDSTTFDWRKLPDYARSQLPRYAVPVFVRLVTEASNTDNQKQNKAPLRDEGIEIDRFGTKVVGGTEDVVMWLRPGEEGYVRFTMRDLEELRGGRTML</sequence>
<evidence type="ECO:0000259" key="22">
    <source>
        <dbReference type="PROSITE" id="PS50850"/>
    </source>
</evidence>
<dbReference type="FunFam" id="3.40.50.12780:FF:000019">
    <property type="entry name" value="Long-chain fatty acid transporter"/>
    <property type="match status" value="1"/>
</dbReference>
<dbReference type="Proteomes" id="UP000800040">
    <property type="component" value="Unassembled WGS sequence"/>
</dbReference>
<evidence type="ECO:0000256" key="17">
    <source>
        <dbReference type="ARBA" id="ARBA00060276"/>
    </source>
</evidence>
<evidence type="ECO:0000256" key="16">
    <source>
        <dbReference type="ARBA" id="ARBA00051585"/>
    </source>
</evidence>
<comment type="function">
    <text evidence="17">Acyl-CoA synthetase required for both the import of long chain fatty acids (LCFAs) (C14-C18) and the activation very long chain fatty acids (VLCFAs) (C20-C26) by esterification of the fatty acids into metabolically active CoA-thioesters for subsequent degradation or incorporation into phospholipids. The transport and fatty acyl-CoA synthetase activities are genetically separable and are thus independent activities. Esterifies VLCFAs in the peroxisome matrix. The VLCFAs are actively transported into peroxisomes by a PXA1-PXA2 heterodimeric transporter in the peroxisomal membrane.</text>
</comment>
<dbReference type="InterPro" id="IPR005829">
    <property type="entry name" value="Sugar_transporter_CS"/>
</dbReference>
<evidence type="ECO:0000313" key="23">
    <source>
        <dbReference type="EMBL" id="KAF1837909.1"/>
    </source>
</evidence>
<reference evidence="23" key="1">
    <citation type="submission" date="2020-01" db="EMBL/GenBank/DDBJ databases">
        <authorList>
            <consortium name="DOE Joint Genome Institute"/>
            <person name="Haridas S."/>
            <person name="Albert R."/>
            <person name="Binder M."/>
            <person name="Bloem J."/>
            <person name="Labutti K."/>
            <person name="Salamov A."/>
            <person name="Andreopoulos B."/>
            <person name="Baker S.E."/>
            <person name="Barry K."/>
            <person name="Bills G."/>
            <person name="Bluhm B.H."/>
            <person name="Cannon C."/>
            <person name="Castanera R."/>
            <person name="Culley D.E."/>
            <person name="Daum C."/>
            <person name="Ezra D."/>
            <person name="Gonzalez J.B."/>
            <person name="Henrissat B."/>
            <person name="Kuo A."/>
            <person name="Liang C."/>
            <person name="Lipzen A."/>
            <person name="Lutzoni F."/>
            <person name="Magnuson J."/>
            <person name="Mondo S."/>
            <person name="Nolan M."/>
            <person name="Ohm R."/>
            <person name="Pangilinan J."/>
            <person name="Park H.-J."/>
            <person name="Ramirez L."/>
            <person name="Alfaro M."/>
            <person name="Sun H."/>
            <person name="Tritt A."/>
            <person name="Yoshinaga Y."/>
            <person name="Zwiers L.-H."/>
            <person name="Turgeon B.G."/>
            <person name="Goodwin S.B."/>
            <person name="Spatafora J.W."/>
            <person name="Crous P.W."/>
            <person name="Grigoriev I.V."/>
        </authorList>
    </citation>
    <scope>NUCLEOTIDE SEQUENCE</scope>
    <source>
        <strain evidence="23">P77</strain>
    </source>
</reference>
<comment type="similarity">
    <text evidence="4">Belongs to the ATP-dependent AMP-binding enzyme family.</text>
</comment>
<organism evidence="23 24">
    <name type="scientific">Decorospora gaudefroyi</name>
    <dbReference type="NCBI Taxonomy" id="184978"/>
    <lineage>
        <taxon>Eukaryota</taxon>
        <taxon>Fungi</taxon>
        <taxon>Dikarya</taxon>
        <taxon>Ascomycota</taxon>
        <taxon>Pezizomycotina</taxon>
        <taxon>Dothideomycetes</taxon>
        <taxon>Pleosporomycetidae</taxon>
        <taxon>Pleosporales</taxon>
        <taxon>Pleosporineae</taxon>
        <taxon>Pleosporaceae</taxon>
        <taxon>Decorospora</taxon>
    </lineage>
</organism>
<comment type="catalytic activity">
    <reaction evidence="16">
        <text>a very long-chain fatty acid + ATP + CoA = a very long-chain fatty acyl-CoA + AMP + diphosphate</text>
        <dbReference type="Rhea" id="RHEA:54536"/>
        <dbReference type="ChEBI" id="CHEBI:30616"/>
        <dbReference type="ChEBI" id="CHEBI:33019"/>
        <dbReference type="ChEBI" id="CHEBI:57287"/>
        <dbReference type="ChEBI" id="CHEBI:58950"/>
        <dbReference type="ChEBI" id="CHEBI:138261"/>
        <dbReference type="ChEBI" id="CHEBI:456215"/>
    </reaction>
</comment>
<keyword evidence="24" id="KW-1185">Reference proteome</keyword>
<evidence type="ECO:0000256" key="20">
    <source>
        <dbReference type="SAM" id="MobiDB-lite"/>
    </source>
</evidence>
<evidence type="ECO:0000256" key="8">
    <source>
        <dbReference type="ARBA" id="ARBA00022677"/>
    </source>
</evidence>
<evidence type="ECO:0000256" key="12">
    <source>
        <dbReference type="ARBA" id="ARBA00022989"/>
    </source>
</evidence>
<feature type="compositionally biased region" description="Basic and acidic residues" evidence="20">
    <location>
        <begin position="440"/>
        <end position="449"/>
    </location>
</feature>
<gene>
    <name evidence="23" type="ORF">BDW02DRAFT_586366</name>
</gene>
<dbReference type="GO" id="GO:0004467">
    <property type="term" value="F:long-chain fatty acid-CoA ligase activity"/>
    <property type="evidence" value="ECO:0007669"/>
    <property type="project" value="TreeGrafter"/>
</dbReference>
<evidence type="ECO:0000256" key="3">
    <source>
        <dbReference type="ARBA" id="ARBA00004651"/>
    </source>
</evidence>
<name>A0A6A5KQL6_9PLEO</name>
<dbReference type="Pfam" id="PF07690">
    <property type="entry name" value="MFS_1"/>
    <property type="match status" value="1"/>
</dbReference>
<dbReference type="PANTHER" id="PTHR43107:SF6">
    <property type="entry name" value="ACYL-COA SYNTHETASE FAMILY PROTEIN (CEFD1), PUTATIVE (AFU_ORTHOLOGUE AFUA_6G03630)-RELATED"/>
    <property type="match status" value="1"/>
</dbReference>
<keyword evidence="12 21" id="KW-1133">Transmembrane helix</keyword>
<dbReference type="PROSITE" id="PS00455">
    <property type="entry name" value="AMP_BINDING"/>
    <property type="match status" value="1"/>
</dbReference>
<dbReference type="SUPFAM" id="SSF56801">
    <property type="entry name" value="Acetyl-CoA synthetase-like"/>
    <property type="match status" value="1"/>
</dbReference>
<evidence type="ECO:0000256" key="10">
    <source>
        <dbReference type="ARBA" id="ARBA00022741"/>
    </source>
</evidence>
<evidence type="ECO:0000256" key="21">
    <source>
        <dbReference type="SAM" id="Phobius"/>
    </source>
</evidence>
<evidence type="ECO:0000313" key="24">
    <source>
        <dbReference type="Proteomes" id="UP000800040"/>
    </source>
</evidence>
<feature type="transmembrane region" description="Helical" evidence="21">
    <location>
        <begin position="594"/>
        <end position="613"/>
    </location>
</feature>
<dbReference type="Gene3D" id="3.30.300.30">
    <property type="match status" value="1"/>
</dbReference>
<evidence type="ECO:0000256" key="15">
    <source>
        <dbReference type="ARBA" id="ARBA00023140"/>
    </source>
</evidence>
<feature type="region of interest" description="Disordered" evidence="20">
    <location>
        <begin position="438"/>
        <end position="469"/>
    </location>
</feature>
<keyword evidence="9 21" id="KW-0812">Transmembrane</keyword>
<feature type="transmembrane region" description="Helical" evidence="21">
    <location>
        <begin position="414"/>
        <end position="434"/>
    </location>
</feature>
<dbReference type="PROSITE" id="PS00216">
    <property type="entry name" value="SUGAR_TRANSPORT_1"/>
    <property type="match status" value="1"/>
</dbReference>
<dbReference type="InterPro" id="IPR045851">
    <property type="entry name" value="AMP-bd_C_sf"/>
</dbReference>
<keyword evidence="15" id="KW-0576">Peroxisome</keyword>
<dbReference type="InterPro" id="IPR042099">
    <property type="entry name" value="ANL_N_sf"/>
</dbReference>
<dbReference type="AlphaFoldDB" id="A0A6A5KQL6"/>
<feature type="transmembrane region" description="Helical" evidence="21">
    <location>
        <begin position="205"/>
        <end position="225"/>
    </location>
</feature>
<dbReference type="SUPFAM" id="SSF103473">
    <property type="entry name" value="MFS general substrate transporter"/>
    <property type="match status" value="1"/>
</dbReference>
<evidence type="ECO:0000256" key="18">
    <source>
        <dbReference type="ARBA" id="ARBA00068795"/>
    </source>
</evidence>
<evidence type="ECO:0000256" key="14">
    <source>
        <dbReference type="ARBA" id="ARBA00023136"/>
    </source>
</evidence>
<evidence type="ECO:0000256" key="7">
    <source>
        <dbReference type="ARBA" id="ARBA00022598"/>
    </source>
</evidence>
<feature type="transmembrane region" description="Helical" evidence="21">
    <location>
        <begin position="389"/>
        <end position="408"/>
    </location>
</feature>
<dbReference type="GO" id="GO:0044539">
    <property type="term" value="P:long-chain fatty acid import into cell"/>
    <property type="evidence" value="ECO:0007669"/>
    <property type="project" value="TreeGrafter"/>
</dbReference>
<dbReference type="GO" id="GO:0009898">
    <property type="term" value="C:cytoplasmic side of plasma membrane"/>
    <property type="evidence" value="ECO:0007669"/>
    <property type="project" value="TreeGrafter"/>
</dbReference>
<dbReference type="FunFam" id="3.30.300.30:FF:000020">
    <property type="entry name" value="Long-chain fatty acid transporter"/>
    <property type="match status" value="1"/>
</dbReference>
<feature type="transmembrane region" description="Helical" evidence="21">
    <location>
        <begin position="348"/>
        <end position="369"/>
    </location>
</feature>
<dbReference type="OrthoDB" id="196650at2759"/>
<dbReference type="GO" id="GO:0005524">
    <property type="term" value="F:ATP binding"/>
    <property type="evidence" value="ECO:0007669"/>
    <property type="project" value="UniProtKB-KW"/>
</dbReference>
<evidence type="ECO:0000256" key="19">
    <source>
        <dbReference type="ARBA" id="ARBA00078285"/>
    </source>
</evidence>
<feature type="compositionally biased region" description="Polar residues" evidence="20">
    <location>
        <begin position="235"/>
        <end position="246"/>
    </location>
</feature>
<keyword evidence="11" id="KW-0067">ATP-binding</keyword>
<evidence type="ECO:0000256" key="4">
    <source>
        <dbReference type="ARBA" id="ARBA00006432"/>
    </source>
</evidence>
<dbReference type="InterPro" id="IPR036259">
    <property type="entry name" value="MFS_trans_sf"/>
</dbReference>
<proteinExistence type="inferred from homology"/>
<keyword evidence="6" id="KW-1003">Cell membrane</keyword>